<name>A0A317R7G4_9BURK</name>
<dbReference type="Proteomes" id="UP000246483">
    <property type="component" value="Unassembled WGS sequence"/>
</dbReference>
<evidence type="ECO:0000313" key="2">
    <source>
        <dbReference type="Proteomes" id="UP000246483"/>
    </source>
</evidence>
<sequence>MKPMKKTENERSPKGNLPFTDFLFMSVCVARTFVLHRPNAHAYRL</sequence>
<gene>
    <name evidence="1" type="ORF">DFR36_1177</name>
</gene>
<evidence type="ECO:0000313" key="1">
    <source>
        <dbReference type="EMBL" id="PWW42643.1"/>
    </source>
</evidence>
<protein>
    <submittedName>
        <fullName evidence="1">Uncharacterized protein</fullName>
    </submittedName>
</protein>
<proteinExistence type="predicted"/>
<dbReference type="EMBL" id="QGUB01000017">
    <property type="protein sequence ID" value="PWW42643.1"/>
    <property type="molecule type" value="Genomic_DNA"/>
</dbReference>
<comment type="caution">
    <text evidence="1">The sequence shown here is derived from an EMBL/GenBank/DDBJ whole genome shotgun (WGS) entry which is preliminary data.</text>
</comment>
<accession>A0A317R7G4</accession>
<reference evidence="1 2" key="1">
    <citation type="submission" date="2018-05" db="EMBL/GenBank/DDBJ databases">
        <title>Genomic Encyclopedia of Type Strains, Phase IV (KMG-IV): sequencing the most valuable type-strain genomes for metagenomic binning, comparative biology and taxonomic classification.</title>
        <authorList>
            <person name="Goeker M."/>
        </authorList>
    </citation>
    <scope>NUCLEOTIDE SEQUENCE [LARGE SCALE GENOMIC DNA]</scope>
    <source>
        <strain evidence="1 2">DSM 26006</strain>
    </source>
</reference>
<keyword evidence="2" id="KW-1185">Reference proteome</keyword>
<organism evidence="1 2">
    <name type="scientific">Melaminivora alkalimesophila</name>
    <dbReference type="NCBI Taxonomy" id="1165852"/>
    <lineage>
        <taxon>Bacteria</taxon>
        <taxon>Pseudomonadati</taxon>
        <taxon>Pseudomonadota</taxon>
        <taxon>Betaproteobacteria</taxon>
        <taxon>Burkholderiales</taxon>
        <taxon>Comamonadaceae</taxon>
        <taxon>Melaminivora</taxon>
    </lineage>
</organism>
<dbReference type="AlphaFoldDB" id="A0A317R7G4"/>